<evidence type="ECO:0000259" key="3">
    <source>
        <dbReference type="PROSITE" id="PS51762"/>
    </source>
</evidence>
<dbReference type="GO" id="GO:0004553">
    <property type="term" value="F:hydrolase activity, hydrolyzing O-glycosyl compounds"/>
    <property type="evidence" value="ECO:0007669"/>
    <property type="project" value="InterPro"/>
</dbReference>
<keyword evidence="5" id="KW-1185">Reference proteome</keyword>
<proteinExistence type="predicted"/>
<dbReference type="PROSITE" id="PS51762">
    <property type="entry name" value="GH16_2"/>
    <property type="match status" value="1"/>
</dbReference>
<keyword evidence="2" id="KW-0812">Transmembrane</keyword>
<keyword evidence="2" id="KW-0472">Membrane</keyword>
<organism evidence="4 5">
    <name type="scientific">Saxophila tyrrhenica</name>
    <dbReference type="NCBI Taxonomy" id="1690608"/>
    <lineage>
        <taxon>Eukaryota</taxon>
        <taxon>Fungi</taxon>
        <taxon>Dikarya</taxon>
        <taxon>Ascomycota</taxon>
        <taxon>Pezizomycotina</taxon>
        <taxon>Dothideomycetes</taxon>
        <taxon>Dothideomycetidae</taxon>
        <taxon>Mycosphaerellales</taxon>
        <taxon>Extremaceae</taxon>
        <taxon>Saxophila</taxon>
    </lineage>
</organism>
<dbReference type="InterPro" id="IPR050546">
    <property type="entry name" value="Glycosyl_Hydrlase_16"/>
</dbReference>
<dbReference type="PANTHER" id="PTHR10963">
    <property type="entry name" value="GLYCOSYL HYDROLASE-RELATED"/>
    <property type="match status" value="1"/>
</dbReference>
<dbReference type="SUPFAM" id="SSF49899">
    <property type="entry name" value="Concanavalin A-like lectins/glucanases"/>
    <property type="match status" value="1"/>
</dbReference>
<dbReference type="Proteomes" id="UP001337655">
    <property type="component" value="Unassembled WGS sequence"/>
</dbReference>
<evidence type="ECO:0000256" key="1">
    <source>
        <dbReference type="SAM" id="MobiDB-lite"/>
    </source>
</evidence>
<reference evidence="4 5" key="1">
    <citation type="submission" date="2023-08" db="EMBL/GenBank/DDBJ databases">
        <title>Black Yeasts Isolated from many extreme environments.</title>
        <authorList>
            <person name="Coleine C."/>
            <person name="Stajich J.E."/>
            <person name="Selbmann L."/>
        </authorList>
    </citation>
    <scope>NUCLEOTIDE SEQUENCE [LARGE SCALE GENOMIC DNA]</scope>
    <source>
        <strain evidence="4 5">CCFEE 5935</strain>
    </source>
</reference>
<dbReference type="FunFam" id="2.60.120.200:FF:000178">
    <property type="entry name" value="Glycoside hydrolase family 16 protein"/>
    <property type="match status" value="1"/>
</dbReference>
<comment type="caution">
    <text evidence="4">The sequence shown here is derived from an EMBL/GenBank/DDBJ whole genome shotgun (WGS) entry which is preliminary data.</text>
</comment>
<keyword evidence="2" id="KW-1133">Transmembrane helix</keyword>
<gene>
    <name evidence="4" type="ORF">LTR77_005385</name>
</gene>
<evidence type="ECO:0000256" key="2">
    <source>
        <dbReference type="SAM" id="Phobius"/>
    </source>
</evidence>
<dbReference type="GeneID" id="89926727"/>
<dbReference type="Gene3D" id="2.60.120.200">
    <property type="match status" value="1"/>
</dbReference>
<dbReference type="GO" id="GO:0005975">
    <property type="term" value="P:carbohydrate metabolic process"/>
    <property type="evidence" value="ECO:0007669"/>
    <property type="project" value="InterPro"/>
</dbReference>
<dbReference type="EMBL" id="JAVRRT010000008">
    <property type="protein sequence ID" value="KAK5169410.1"/>
    <property type="molecule type" value="Genomic_DNA"/>
</dbReference>
<feature type="region of interest" description="Disordered" evidence="1">
    <location>
        <begin position="1"/>
        <end position="76"/>
    </location>
</feature>
<feature type="compositionally biased region" description="Low complexity" evidence="1">
    <location>
        <begin position="1"/>
        <end position="19"/>
    </location>
</feature>
<protein>
    <recommendedName>
        <fullName evidence="3">GH16 domain-containing protein</fullName>
    </recommendedName>
</protein>
<dbReference type="InterPro" id="IPR013320">
    <property type="entry name" value="ConA-like_dom_sf"/>
</dbReference>
<dbReference type="PANTHER" id="PTHR10963:SF62">
    <property type="entry name" value="GLUCAN 1,3-BETA-GLUCOSIDASE"/>
    <property type="match status" value="1"/>
</dbReference>
<feature type="transmembrane region" description="Helical" evidence="2">
    <location>
        <begin position="95"/>
        <end position="116"/>
    </location>
</feature>
<accession>A0AAV9P8Y8</accession>
<dbReference type="Pfam" id="PF00722">
    <property type="entry name" value="Glyco_hydro_16"/>
    <property type="match status" value="1"/>
</dbReference>
<dbReference type="AlphaFoldDB" id="A0AAV9P8Y8"/>
<evidence type="ECO:0000313" key="5">
    <source>
        <dbReference type="Proteomes" id="UP001337655"/>
    </source>
</evidence>
<name>A0AAV9P8Y8_9PEZI</name>
<dbReference type="RefSeq" id="XP_064658756.1">
    <property type="nucleotide sequence ID" value="XM_064802631.1"/>
</dbReference>
<feature type="domain" description="GH16" evidence="3">
    <location>
        <begin position="141"/>
        <end position="441"/>
    </location>
</feature>
<sequence length="471" mass="52812">MDYSRRGMTTTTMASTTRSEASDEDRIDTLSRPANPFATPLGSTPQASKPGSFIASSSSFQQQKHQEQPYFRSRRVDKEAAEKPWLKKKDSKEKWVTIIPIIGVLIGLGISGYLIYDGLMSVKNFTYCSVYESDFSRGLDMDVWTKEVEVGGFGNGQFEQTTQTDENAYIKDGVLIIKPTLQDKELIENNNTINLLKSGLCTSDTWANCVATTNTTNGTIVNPVKSARLSTRGGASIKYGRIEVEAKLPSGDWLWPAIWMMPVKNTYGPWPASGEIDIVESRGNNHTYNPQGGRNIMSSTLHWGPDSANDQWWQTNEKLAALHTTYADSWHTFGLEWTEKYIFTYVGSRLLQVLYTDFNKPFWQKGSFPPATANGTNIVDPWSQTGRDATPFDQEFYLIINVAVGGTNNWFMDGVAGKPWVNDSPTAKLDFWKARDQWYPTWTQPMEIRSVKMMQQSGFNGCSAGAPWSEA</sequence>
<evidence type="ECO:0000313" key="4">
    <source>
        <dbReference type="EMBL" id="KAK5169410.1"/>
    </source>
</evidence>
<dbReference type="InterPro" id="IPR000757">
    <property type="entry name" value="Beta-glucanase-like"/>
</dbReference>